<dbReference type="OrthoDB" id="9785707at2"/>
<protein>
    <submittedName>
        <fullName evidence="5">DNA protecting protein DprA</fullName>
    </submittedName>
</protein>
<accession>B6JFV1</accession>
<dbReference type="KEGG" id="oca:OCAR_5785"/>
<dbReference type="STRING" id="504832.OCA5_c22240"/>
<dbReference type="GO" id="GO:0009294">
    <property type="term" value="P:DNA-mediated transformation"/>
    <property type="evidence" value="ECO:0007669"/>
    <property type="project" value="InterPro"/>
</dbReference>
<reference evidence="5 6" key="1">
    <citation type="journal article" date="2011" name="J. Bacteriol.">
        <title>Complete genome sequences of the chemolithoautotrophic Oligotropha carboxidovorans strains OM4 and OM5.</title>
        <authorList>
            <person name="Volland S."/>
            <person name="Rachinger M."/>
            <person name="Strittmatter A."/>
            <person name="Daniel R."/>
            <person name="Gottschalk G."/>
            <person name="Meyer O."/>
        </authorList>
    </citation>
    <scope>NUCLEOTIDE SEQUENCE [LARGE SCALE GENOMIC DNA]</scope>
    <source>
        <strain evidence="6">ATCC 49405 / DSM 1227 / KCTC 32145 / OM5</strain>
    </source>
</reference>
<dbReference type="Pfam" id="PF02481">
    <property type="entry name" value="DNA_processg_A"/>
    <property type="match status" value="1"/>
</dbReference>
<proteinExistence type="inferred from homology"/>
<evidence type="ECO:0000256" key="1">
    <source>
        <dbReference type="ARBA" id="ARBA00006525"/>
    </source>
</evidence>
<gene>
    <name evidence="5" type="primary">dprA</name>
    <name evidence="5" type="ordered locus">OCA5_c22240</name>
</gene>
<feature type="region of interest" description="Disordered" evidence="2">
    <location>
        <begin position="300"/>
        <end position="324"/>
    </location>
</feature>
<dbReference type="InterPro" id="IPR057666">
    <property type="entry name" value="DrpA_SLOG"/>
</dbReference>
<dbReference type="HOGENOM" id="CLU_029601_1_1_5"/>
<dbReference type="Proteomes" id="UP000007730">
    <property type="component" value="Chromosome"/>
</dbReference>
<dbReference type="EMBL" id="CP002826">
    <property type="protein sequence ID" value="AEI06926.1"/>
    <property type="molecule type" value="Genomic_DNA"/>
</dbReference>
<dbReference type="Pfam" id="PF17782">
    <property type="entry name" value="WHD_DprA"/>
    <property type="match status" value="1"/>
</dbReference>
<dbReference type="RefSeq" id="WP_012562939.1">
    <property type="nucleotide sequence ID" value="NC_011386.1"/>
</dbReference>
<keyword evidence="6" id="KW-1185">Reference proteome</keyword>
<dbReference type="PANTHER" id="PTHR43022">
    <property type="entry name" value="PROTEIN SMF"/>
    <property type="match status" value="1"/>
</dbReference>
<dbReference type="PANTHER" id="PTHR43022:SF1">
    <property type="entry name" value="PROTEIN SMF"/>
    <property type="match status" value="1"/>
</dbReference>
<comment type="similarity">
    <text evidence="1">Belongs to the DprA/Smf family.</text>
</comment>
<feature type="domain" description="DprA winged helix" evidence="4">
    <location>
        <begin position="313"/>
        <end position="369"/>
    </location>
</feature>
<evidence type="ECO:0000259" key="4">
    <source>
        <dbReference type="Pfam" id="PF17782"/>
    </source>
</evidence>
<dbReference type="InterPro" id="IPR036388">
    <property type="entry name" value="WH-like_DNA-bd_sf"/>
</dbReference>
<dbReference type="Pfam" id="PF21102">
    <property type="entry name" value="DprA_N"/>
    <property type="match status" value="1"/>
</dbReference>
<dbReference type="KEGG" id="ocg:OCA5_c22240"/>
<evidence type="ECO:0000313" key="6">
    <source>
        <dbReference type="Proteomes" id="UP000007730"/>
    </source>
</evidence>
<sequence length="377" mass="40147">MERQTPVPTRLTDAQRIDWLRLIRSDNVGPRTFRSLVNHYGSARAALERLPELARRGGASRLGRICSIEDAEREIAASRRIGVMLLAPGEHGYPPRLALIDDPPPILGVRGAPDVHMRPTIGIVGSRNASGAGLKFAQTIAHDLGEAGFVIASGLARGIDQAAHRASLSGGTVAVLAGGHDRIYPPEHESLLDAILAANGGAISEMQLGHSPRARDFPRRNRLIAGTALGVLIVEAAHRSGSLITARFANEQGREVFAVPGSPLDPRAAGTNDLIKQGATLTTSAADIINAVTPIMARPIELPFEEDDSGRDESREPEDSDRARIVGLLGPSPIGIDDLVRLSDSSPAVVRTVLLELELAGRLDRHGAGLVSLNWDR</sequence>
<dbReference type="Gene3D" id="3.40.50.450">
    <property type="match status" value="1"/>
</dbReference>
<dbReference type="PATRIC" id="fig|504832.7.peg.2349"/>
<dbReference type="InterPro" id="IPR041614">
    <property type="entry name" value="DprA_WH"/>
</dbReference>
<dbReference type="AlphaFoldDB" id="B6JFV1"/>
<dbReference type="NCBIfam" id="TIGR00732">
    <property type="entry name" value="dprA"/>
    <property type="match status" value="1"/>
</dbReference>
<evidence type="ECO:0000313" key="5">
    <source>
        <dbReference type="EMBL" id="AEI06926.1"/>
    </source>
</evidence>
<organism evidence="5 6">
    <name type="scientific">Afipia carboxidovorans (strain ATCC 49405 / DSM 1227 / KCTC 32145 / OM5)</name>
    <name type="common">Oligotropha carboxidovorans</name>
    <dbReference type="NCBI Taxonomy" id="504832"/>
    <lineage>
        <taxon>Bacteria</taxon>
        <taxon>Pseudomonadati</taxon>
        <taxon>Pseudomonadota</taxon>
        <taxon>Alphaproteobacteria</taxon>
        <taxon>Hyphomicrobiales</taxon>
        <taxon>Nitrobacteraceae</taxon>
        <taxon>Afipia</taxon>
    </lineage>
</organism>
<feature type="compositionally biased region" description="Acidic residues" evidence="2">
    <location>
        <begin position="303"/>
        <end position="319"/>
    </location>
</feature>
<dbReference type="InterPro" id="IPR003488">
    <property type="entry name" value="DprA"/>
</dbReference>
<evidence type="ECO:0000256" key="2">
    <source>
        <dbReference type="SAM" id="MobiDB-lite"/>
    </source>
</evidence>
<dbReference type="eggNOG" id="COG0758">
    <property type="taxonomic scope" value="Bacteria"/>
</dbReference>
<feature type="domain" description="Smf/DprA SLOG" evidence="3">
    <location>
        <begin position="86"/>
        <end position="292"/>
    </location>
</feature>
<name>B6JFV1_AFIC5</name>
<dbReference type="SUPFAM" id="SSF102405">
    <property type="entry name" value="MCP/YpsA-like"/>
    <property type="match status" value="1"/>
</dbReference>
<evidence type="ECO:0000259" key="3">
    <source>
        <dbReference type="Pfam" id="PF02481"/>
    </source>
</evidence>
<dbReference type="Gene3D" id="1.10.10.10">
    <property type="entry name" value="Winged helix-like DNA-binding domain superfamily/Winged helix DNA-binding domain"/>
    <property type="match status" value="1"/>
</dbReference>